<gene>
    <name evidence="2" type="ORF">ALP29_04073</name>
</gene>
<dbReference type="EMBL" id="RBUA01000355">
    <property type="protein sequence ID" value="RMU62273.1"/>
    <property type="molecule type" value="Genomic_DNA"/>
</dbReference>
<dbReference type="InterPro" id="IPR008984">
    <property type="entry name" value="SMAD_FHA_dom_sf"/>
</dbReference>
<dbReference type="Gene3D" id="2.60.200.20">
    <property type="match status" value="1"/>
</dbReference>
<dbReference type="NCBIfam" id="TIGR03354">
    <property type="entry name" value="VI_FHA"/>
    <property type="match status" value="1"/>
</dbReference>
<dbReference type="InterPro" id="IPR017735">
    <property type="entry name" value="T6SS_FHA"/>
</dbReference>
<feature type="domain" description="FHA" evidence="1">
    <location>
        <begin position="30"/>
        <end position="72"/>
    </location>
</feature>
<dbReference type="PROSITE" id="PS50006">
    <property type="entry name" value="FHA_DOMAIN"/>
    <property type="match status" value="1"/>
</dbReference>
<organism evidence="2 3">
    <name type="scientific">Pseudomonas syringae pv. avii</name>
    <dbReference type="NCBI Taxonomy" id="663959"/>
    <lineage>
        <taxon>Bacteria</taxon>
        <taxon>Pseudomonadati</taxon>
        <taxon>Pseudomonadota</taxon>
        <taxon>Gammaproteobacteria</taxon>
        <taxon>Pseudomonadales</taxon>
        <taxon>Pseudomonadaceae</taxon>
        <taxon>Pseudomonas</taxon>
        <taxon>Pseudomonas syringae</taxon>
    </lineage>
</organism>
<dbReference type="RefSeq" id="WP_122299586.1">
    <property type="nucleotide sequence ID" value="NZ_RBUA01000355.1"/>
</dbReference>
<dbReference type="CDD" id="cd00060">
    <property type="entry name" value="FHA"/>
    <property type="match status" value="1"/>
</dbReference>
<sequence>MKLQLVFEVCACESDQSLLLARKVFDGTGGVIGRGPGCDWVIPDASRVLSSHHGLIGYREGRYFLTDISRNGIGMAKSPERLRKGQARLISDGDVFELGVLTIRARLLESPRPSDELLAPAAVPIPDDAFLSLDPLHGLDLDRQMRATSDDLEALNKSADEQAVWADYYGADCEHVVLPRRQDPSMEVTAVPAVASTLSTDEVFWSQFAAVLGMDLTALDTPAREALAIKVARLFRVTIEGLQQGLRTREELNNELGMAPFASQGSGQNPLKVYSDTDAALSAMLDTRELGQLPAVRAIAQVHLELQVHQVALLAACRSAMRNARAVFEPSHLLGCFASQGKPAGFFSDGGRWRAYQRYYQRVVAQEQLNDRPLAGDFAKAYEEQVRLISSLHIDFPG</sequence>
<dbReference type="Proteomes" id="UP000280395">
    <property type="component" value="Unassembled WGS sequence"/>
</dbReference>
<dbReference type="InterPro" id="IPR046883">
    <property type="entry name" value="T6SS_FHA_C"/>
</dbReference>
<proteinExistence type="predicted"/>
<dbReference type="AlphaFoldDB" id="A0A3M5VXE7"/>
<dbReference type="Pfam" id="PF20232">
    <property type="entry name" value="T6SS_FHA_C"/>
    <property type="match status" value="1"/>
</dbReference>
<evidence type="ECO:0000313" key="2">
    <source>
        <dbReference type="EMBL" id="RMU62273.1"/>
    </source>
</evidence>
<accession>A0A3M5VXE7</accession>
<dbReference type="SUPFAM" id="SSF49879">
    <property type="entry name" value="SMAD/FHA domain"/>
    <property type="match status" value="1"/>
</dbReference>
<protein>
    <recommendedName>
        <fullName evidence="1">FHA domain-containing protein</fullName>
    </recommendedName>
</protein>
<dbReference type="Pfam" id="PF00498">
    <property type="entry name" value="FHA"/>
    <property type="match status" value="1"/>
</dbReference>
<comment type="caution">
    <text evidence="2">The sequence shown here is derived from an EMBL/GenBank/DDBJ whole genome shotgun (WGS) entry which is preliminary data.</text>
</comment>
<reference evidence="2 3" key="1">
    <citation type="submission" date="2018-08" db="EMBL/GenBank/DDBJ databases">
        <title>Recombination of ecologically and evolutionarily significant loci maintains genetic cohesion in the Pseudomonas syringae species complex.</title>
        <authorList>
            <person name="Dillon M."/>
            <person name="Thakur S."/>
            <person name="Almeida R.N.D."/>
            <person name="Weir B.S."/>
            <person name="Guttman D.S."/>
        </authorList>
    </citation>
    <scope>NUCLEOTIDE SEQUENCE [LARGE SCALE GENOMIC DNA]</scope>
    <source>
        <strain evidence="2 3">ICMP 14479</strain>
    </source>
</reference>
<evidence type="ECO:0000259" key="1">
    <source>
        <dbReference type="PROSITE" id="PS50006"/>
    </source>
</evidence>
<dbReference type="InterPro" id="IPR000253">
    <property type="entry name" value="FHA_dom"/>
</dbReference>
<evidence type="ECO:0000313" key="3">
    <source>
        <dbReference type="Proteomes" id="UP000280395"/>
    </source>
</evidence>
<name>A0A3M5VXE7_PSESX</name>